<feature type="chain" id="PRO_5005488238" evidence="1">
    <location>
        <begin position="20"/>
        <end position="113"/>
    </location>
</feature>
<feature type="signal peptide" evidence="1">
    <location>
        <begin position="1"/>
        <end position="19"/>
    </location>
</feature>
<protein>
    <submittedName>
        <fullName evidence="2">Uncharacterized protein</fullName>
    </submittedName>
</protein>
<dbReference type="KEGG" id="lsm:121117973"/>
<reference evidence="2" key="1">
    <citation type="submission" date="2014-05" db="EMBL/GenBank/DDBJ databases">
        <authorList>
            <person name="Chronopoulou M."/>
        </authorList>
    </citation>
    <scope>NUCLEOTIDE SEQUENCE</scope>
    <source>
        <tissue evidence="2">Whole organism</tissue>
    </source>
</reference>
<dbReference type="AlphaFoldDB" id="A0A0K2U052"/>
<dbReference type="GeneID" id="121117973"/>
<evidence type="ECO:0000313" key="2">
    <source>
        <dbReference type="EMBL" id="CDW31654.1"/>
    </source>
</evidence>
<evidence type="ECO:0000256" key="1">
    <source>
        <dbReference type="SAM" id="SignalP"/>
    </source>
</evidence>
<proteinExistence type="predicted"/>
<dbReference type="RefSeq" id="XP_040568448.1">
    <property type="nucleotide sequence ID" value="XM_040712514.2"/>
</dbReference>
<keyword evidence="1" id="KW-0732">Signal</keyword>
<sequence>MEIQKIIVLSVVSLTCVTGDCFFEGRRICENSISKHPFTGIVRHCKDGVLRVEVESDVRGRFDARYDCDWYGLRYCHEDTINGLIPWWFFTKCRDGIVKIFPKPPITAEEAPK</sequence>
<dbReference type="EMBL" id="HACA01014293">
    <property type="protein sequence ID" value="CDW31654.1"/>
    <property type="molecule type" value="Transcribed_RNA"/>
</dbReference>
<name>A0A0K2U052_LEPSM</name>
<organism evidence="2">
    <name type="scientific">Lepeophtheirus salmonis</name>
    <name type="common">Salmon louse</name>
    <name type="synonym">Caligus salmonis</name>
    <dbReference type="NCBI Taxonomy" id="72036"/>
    <lineage>
        <taxon>Eukaryota</taxon>
        <taxon>Metazoa</taxon>
        <taxon>Ecdysozoa</taxon>
        <taxon>Arthropoda</taxon>
        <taxon>Crustacea</taxon>
        <taxon>Multicrustacea</taxon>
        <taxon>Hexanauplia</taxon>
        <taxon>Copepoda</taxon>
        <taxon>Siphonostomatoida</taxon>
        <taxon>Caligidae</taxon>
        <taxon>Lepeophtheirus</taxon>
    </lineage>
</organism>
<accession>A0A0K2U052</accession>